<dbReference type="AlphaFoldDB" id="A0A6P9A189"/>
<gene>
    <name evidence="5" type="primary">LOC117651036</name>
</gene>
<reference evidence="5" key="1">
    <citation type="submission" date="2025-08" db="UniProtKB">
        <authorList>
            <consortium name="RefSeq"/>
        </authorList>
    </citation>
    <scope>IDENTIFICATION</scope>
    <source>
        <tissue evidence="5">Total insect</tissue>
    </source>
</reference>
<proteinExistence type="predicted"/>
<feature type="domain" description="C2H2-type" evidence="3">
    <location>
        <begin position="65"/>
        <end position="93"/>
    </location>
</feature>
<evidence type="ECO:0000256" key="1">
    <source>
        <dbReference type="PROSITE-ProRule" id="PRU00042"/>
    </source>
</evidence>
<dbReference type="Proteomes" id="UP000515158">
    <property type="component" value="Unplaced"/>
</dbReference>
<dbReference type="SMART" id="SM00355">
    <property type="entry name" value="ZnF_C2H2"/>
    <property type="match status" value="3"/>
</dbReference>
<dbReference type="InterPro" id="IPR036397">
    <property type="entry name" value="RNaseH_sf"/>
</dbReference>
<dbReference type="RefSeq" id="XP_034250641.1">
    <property type="nucleotide sequence ID" value="XM_034394750.1"/>
</dbReference>
<dbReference type="InterPro" id="IPR013087">
    <property type="entry name" value="Znf_C2H2_type"/>
</dbReference>
<dbReference type="GO" id="GO:0008270">
    <property type="term" value="F:zinc ion binding"/>
    <property type="evidence" value="ECO:0007669"/>
    <property type="project" value="UniProtKB-KW"/>
</dbReference>
<accession>A0A6P9A189</accession>
<dbReference type="PROSITE" id="PS50157">
    <property type="entry name" value="ZINC_FINGER_C2H2_2"/>
    <property type="match status" value="1"/>
</dbReference>
<dbReference type="InParanoid" id="A0A6P9A189"/>
<keyword evidence="1" id="KW-0863">Zinc-finger</keyword>
<evidence type="ECO:0000259" key="3">
    <source>
        <dbReference type="PROSITE" id="PS50157"/>
    </source>
</evidence>
<feature type="region of interest" description="Disordered" evidence="2">
    <location>
        <begin position="189"/>
        <end position="228"/>
    </location>
</feature>
<keyword evidence="1" id="KW-0862">Zinc</keyword>
<dbReference type="SUPFAM" id="SSF53098">
    <property type="entry name" value="Ribonuclease H-like"/>
    <property type="match status" value="1"/>
</dbReference>
<dbReference type="Gene3D" id="3.30.160.60">
    <property type="entry name" value="Classic Zinc Finger"/>
    <property type="match status" value="1"/>
</dbReference>
<dbReference type="GeneID" id="117651036"/>
<keyword evidence="4" id="KW-1185">Reference proteome</keyword>
<name>A0A6P9A189_THRPL</name>
<dbReference type="InterPro" id="IPR012337">
    <property type="entry name" value="RNaseH-like_sf"/>
</dbReference>
<dbReference type="OrthoDB" id="6602337at2759"/>
<dbReference type="KEGG" id="tpal:117651036"/>
<dbReference type="PANTHER" id="PTHR31511">
    <property type="entry name" value="PROTEIN CBG23764"/>
    <property type="match status" value="1"/>
</dbReference>
<dbReference type="GO" id="GO:0003676">
    <property type="term" value="F:nucleic acid binding"/>
    <property type="evidence" value="ECO:0007669"/>
    <property type="project" value="InterPro"/>
</dbReference>
<evidence type="ECO:0000313" key="5">
    <source>
        <dbReference type="RefSeq" id="XP_034250641.1"/>
    </source>
</evidence>
<dbReference type="Gene3D" id="3.30.420.10">
    <property type="entry name" value="Ribonuclease H-like superfamily/Ribonuclease H"/>
    <property type="match status" value="1"/>
</dbReference>
<dbReference type="PROSITE" id="PS00028">
    <property type="entry name" value="ZINC_FINGER_C2H2_1"/>
    <property type="match status" value="1"/>
</dbReference>
<organism evidence="5">
    <name type="scientific">Thrips palmi</name>
    <name type="common">Melon thrips</name>
    <dbReference type="NCBI Taxonomy" id="161013"/>
    <lineage>
        <taxon>Eukaryota</taxon>
        <taxon>Metazoa</taxon>
        <taxon>Ecdysozoa</taxon>
        <taxon>Arthropoda</taxon>
        <taxon>Hexapoda</taxon>
        <taxon>Insecta</taxon>
        <taxon>Pterygota</taxon>
        <taxon>Neoptera</taxon>
        <taxon>Paraneoptera</taxon>
        <taxon>Thysanoptera</taxon>
        <taxon>Terebrantia</taxon>
        <taxon>Thripoidea</taxon>
        <taxon>Thripidae</taxon>
        <taxon>Thrips</taxon>
    </lineage>
</organism>
<dbReference type="PANTHER" id="PTHR31511:SF12">
    <property type="entry name" value="RHO TERMINATION FACTOR N-TERMINAL DOMAIN-CONTAINING PROTEIN"/>
    <property type="match status" value="1"/>
</dbReference>
<keyword evidence="1" id="KW-0479">Metal-binding</keyword>
<protein>
    <submittedName>
        <fullName evidence="5">Uncharacterized protein LOC117651036</fullName>
    </submittedName>
</protein>
<evidence type="ECO:0000313" key="4">
    <source>
        <dbReference type="Proteomes" id="UP000515158"/>
    </source>
</evidence>
<evidence type="ECO:0000256" key="2">
    <source>
        <dbReference type="SAM" id="MobiDB-lite"/>
    </source>
</evidence>
<sequence length="946" mass="107022">MSPGLLDRHMACHATMDTLTQLGVPAAPAPGQALHFDPTAAARAPRGEQAAPAAPAAARIVAGRCHCPHCPKTFSRTSNLQRHCERAHAANRPERFSCPRCNVWRTSYELLCDHYRSKHGQARACDRCCSAFDCPQVFRSHRCVALENATFLCVYCRETFTSPGARTRHFQSCRWRANHVDLVSGRAPAVAPAPPVLDGGGAGADNGHSEDDDEDEHQQQQQQTDKDAGWTTMFSVHDKAQVHTLPLADQVDIDAALIAYKQRLIEKLAQCLDESSGGLKWWLVTNIECRREIPGDEEGQLVVETAEKSLRSGLQRLLKVPESIPEQIETAILEVLNNAEQIYLEGSNWVIGAVLSLDLNTADYRPVVGSREESGGSFMPVPDWIGKRRKSLLNIANKTDNRCFEYSVLAHIHYKDIRANRHRPAQYRRYLGELNMGDWAPEVYRPMKVANIPKFESMNPNISICVLSAVVEDELDEYENITDDTELAADAAHSYPAAACVEPGDVHDADLEGRKRNRRIIVKYCTKEKKQHHVTLLLLDNEVTGRSHYVLVTDFHSFMSCGRKWNNRIEFCSYCLNPIWPRNEGNGKVSKLAEHEAVCRTLGAQRVDYMPGSACFDQSQFKKCQLDYFNAYYDFECALPKVEETPDGTPRKTQRTQRHVPVAFSILVTNVHGDLVQMVTKHGTEEDDVAGMFLTEAFRLEAELYERRPNYPIHMSDDQIEQHEAATVCYLCRKPFSETEPRLAKCADHDHNLQFHSYIGAAHNKCNGAKKRESRLTFWAHNAQRYDMHCVFKALISHPMLVGKSIDVLPTTHDSYKSATIHINRKQRRSIKFLDSFNFVSASLDTISTSLSPHDLFMLYQVYPNKRLRDLLMRKGVYCYEHVQSYQQLVEETQLPGIDAFYSSLTGDTVSEEEYERAKAVWSGLGCKTLLDYTVHYLKTDVILLA</sequence>